<dbReference type="FunFam" id="2.130.10.10:FF:000488">
    <property type="entry name" value="Leucine-rich repeat and WD repeat-containing protein 1"/>
    <property type="match status" value="1"/>
</dbReference>
<dbReference type="GO" id="GO:0006260">
    <property type="term" value="P:DNA replication"/>
    <property type="evidence" value="ECO:0007669"/>
    <property type="project" value="UniProtKB-KW"/>
</dbReference>
<keyword evidence="9 23" id="KW-0853">WD repeat</keyword>
<evidence type="ECO:0000256" key="22">
    <source>
        <dbReference type="ARBA" id="ARBA00074982"/>
    </source>
</evidence>
<keyword evidence="16" id="KW-0206">Cytoskeleton</keyword>
<evidence type="ECO:0000256" key="8">
    <source>
        <dbReference type="ARBA" id="ARBA00022490"/>
    </source>
</evidence>
<keyword evidence="12" id="KW-0677">Repeat</keyword>
<evidence type="ECO:0000256" key="12">
    <source>
        <dbReference type="ARBA" id="ARBA00022737"/>
    </source>
</evidence>
<evidence type="ECO:0000256" key="2">
    <source>
        <dbReference type="ARBA" id="ARBA00004300"/>
    </source>
</evidence>
<dbReference type="SMART" id="SM00320">
    <property type="entry name" value="WD40"/>
    <property type="match status" value="6"/>
</dbReference>
<dbReference type="InterPro" id="IPR001611">
    <property type="entry name" value="Leu-rich_rpt"/>
</dbReference>
<evidence type="ECO:0000256" key="10">
    <source>
        <dbReference type="ARBA" id="ARBA00022614"/>
    </source>
</evidence>
<feature type="compositionally biased region" description="Low complexity" evidence="24">
    <location>
        <begin position="236"/>
        <end position="246"/>
    </location>
</feature>
<evidence type="ECO:0000256" key="14">
    <source>
        <dbReference type="ARBA" id="ARBA00022853"/>
    </source>
</evidence>
<evidence type="ECO:0000256" key="17">
    <source>
        <dbReference type="ARBA" id="ARBA00023242"/>
    </source>
</evidence>
<evidence type="ECO:0000256" key="15">
    <source>
        <dbReference type="ARBA" id="ARBA00022895"/>
    </source>
</evidence>
<dbReference type="PROSITE" id="PS50294">
    <property type="entry name" value="WD_REPEATS_REGION"/>
    <property type="match status" value="1"/>
</dbReference>
<comment type="subcellular location">
    <subcellularLocation>
        <location evidence="4">Chromosome</location>
        <location evidence="4">Centromere</location>
        <location evidence="4">Kinetochore</location>
    </subcellularLocation>
    <subcellularLocation>
        <location evidence="3">Chromosome</location>
        <location evidence="3">Telomere</location>
    </subcellularLocation>
    <subcellularLocation>
        <location evidence="2">Cytoplasm</location>
        <location evidence="2">Cytoskeleton</location>
        <location evidence="2">Microtubule organizing center</location>
        <location evidence="2">Centrosome</location>
    </subcellularLocation>
    <subcellularLocation>
        <location evidence="1">Nucleus</location>
    </subcellularLocation>
</comment>
<accession>A0A8J6FFM2</accession>
<dbReference type="EMBL" id="WNTK01000004">
    <property type="protein sequence ID" value="KAG9485880.1"/>
    <property type="molecule type" value="Genomic_DNA"/>
</dbReference>
<dbReference type="GO" id="GO:0071169">
    <property type="term" value="P:establishment of protein localization to chromatin"/>
    <property type="evidence" value="ECO:0007669"/>
    <property type="project" value="TreeGrafter"/>
</dbReference>
<dbReference type="PROSITE" id="PS51450">
    <property type="entry name" value="LRR"/>
    <property type="match status" value="1"/>
</dbReference>
<keyword evidence="28" id="KW-1185">Reference proteome</keyword>
<name>A0A8J6FFM2_ELECQ</name>
<dbReference type="PANTHER" id="PTHR24370">
    <property type="entry name" value="OPTICIN"/>
    <property type="match status" value="1"/>
</dbReference>
<feature type="compositionally biased region" description="Basic and acidic residues" evidence="24">
    <location>
        <begin position="323"/>
        <end position="332"/>
    </location>
</feature>
<dbReference type="PANTHER" id="PTHR24370:SF10">
    <property type="entry name" value="LEUCINE-RICH REPEAT AND WD REPEAT-CONTAINING PROTEIN 1"/>
    <property type="match status" value="1"/>
</dbReference>
<dbReference type="GO" id="GO:0005813">
    <property type="term" value="C:centrosome"/>
    <property type="evidence" value="ECO:0007669"/>
    <property type="project" value="UniProtKB-SubCell"/>
</dbReference>
<keyword evidence="11" id="KW-0235">DNA replication</keyword>
<comment type="caution">
    <text evidence="27">The sequence shown here is derived from an EMBL/GenBank/DDBJ whole genome shotgun (WGS) entry which is preliminary data.</text>
</comment>
<dbReference type="PROSITE" id="PS00678">
    <property type="entry name" value="WD_REPEATS_1"/>
    <property type="match status" value="1"/>
</dbReference>
<evidence type="ECO:0000256" key="16">
    <source>
        <dbReference type="ARBA" id="ARBA00023212"/>
    </source>
</evidence>
<comment type="subunit">
    <text evidence="21">Component of the ORC complex.</text>
</comment>
<dbReference type="InterPro" id="IPR019775">
    <property type="entry name" value="WD40_repeat_CS"/>
</dbReference>
<comment type="function">
    <text evidence="20">Required for G1/S transition. Recruits and stabilizes the origin recognition complex (ORC) onto chromatin during G1 to establish pre-replication complex (preRC) and to heterochromatic sites in post-replicated cells. Binds a combination of DNA and histone methylation repressive marks on heterochromatin. Required for silencing of major satellite repeats. May be important ORC2, ORC3 and ORC4 stability.</text>
</comment>
<evidence type="ECO:0000313" key="27">
    <source>
        <dbReference type="EMBL" id="KAG9485880.1"/>
    </source>
</evidence>
<evidence type="ECO:0000259" key="26">
    <source>
        <dbReference type="Pfam" id="PF23215"/>
    </source>
</evidence>
<dbReference type="InterPro" id="IPR056160">
    <property type="entry name" value="WD_LRWD1"/>
</dbReference>
<sequence>MMTKLTKDILLKKGLPKSNHLEDLKTLNLSKMQLEAQDIDAQLFSQMVNLEELDLSKNNLSELPAKLGLPWLRILNFSDNQVDDVTVLQQFPNLEEVIYEENLYLTVSDNYKACCLLPKLRRLNNKDITSLANHVRFVNHRELSSRVNTYWEKNYKGKLPQEPSPAIIKSVSGEFLKSVGNQVKYGPNSLKDFTKWKVQIIADHLVSSLLGEKKGNGEPQRERVSSRSDAAKASVTQSKKQTQNQKTKLRTPSKRLRPKAEIDQEVKLSSKKLRSSAEADYKVASSSKRLSSNDLLAIVLTPKRSSKLQESPLKCSPVKIKTDSAHVQEQARRGFLTPSKVSVKSKPSKQTADRTATSGKEKKDTSKKKPLEMEPLHFLQTHCKNNDSDDFHTQLWSCAFEPNLDSSPSSKVATCGGGSVCVIDCETGKVLKKYKVPEEEFFTLAWTTLTMASKEGQKRKINVLAAGGRFGIVRLIHPKVGLCYGEIKAHRKAISIMCFSPTQDTFLFTGSYDKRIILWDIGVPDHEYNFRASQLLTLDTTSTPLRVCPVPASPDQYLLAACEDGCFVWDIALKKQQGRRSYEVEFNFPIYNKESKDTDYHIVDSLAFLSDDLVVSKSAMQGSIYIWSWKKSYEKQKSKSNRKAEAHVLAELQWSDTDLPYLALTTSADGYYVLCGDDAGKVWIYDLESCKAELQKGVPCKALMAPTKVIDWPYPVARKEKMGESTVNTVSVDPAMKYLVALTDKNVIAIWKIL</sequence>
<keyword evidence="8" id="KW-0963">Cytoplasm</keyword>
<keyword evidence="14" id="KW-0156">Chromatin regulator</keyword>
<dbReference type="PROSITE" id="PS50082">
    <property type="entry name" value="WD_REPEATS_2"/>
    <property type="match status" value="1"/>
</dbReference>
<evidence type="ECO:0000256" key="9">
    <source>
        <dbReference type="ARBA" id="ARBA00022574"/>
    </source>
</evidence>
<dbReference type="InterPro" id="IPR056363">
    <property type="entry name" value="LRR_LRWD1_dom"/>
</dbReference>
<dbReference type="GO" id="GO:0000781">
    <property type="term" value="C:chromosome, telomeric region"/>
    <property type="evidence" value="ECO:0007669"/>
    <property type="project" value="UniProtKB-SubCell"/>
</dbReference>
<feature type="compositionally biased region" description="Basic and acidic residues" evidence="24">
    <location>
        <begin position="359"/>
        <end position="371"/>
    </location>
</feature>
<dbReference type="Proteomes" id="UP000770717">
    <property type="component" value="Unassembled WGS sequence"/>
</dbReference>
<feature type="compositionally biased region" description="Low complexity" evidence="24">
    <location>
        <begin position="338"/>
        <end position="349"/>
    </location>
</feature>
<dbReference type="SMART" id="SM00369">
    <property type="entry name" value="LRR_TYP"/>
    <property type="match status" value="1"/>
</dbReference>
<evidence type="ECO:0000256" key="7">
    <source>
        <dbReference type="ARBA" id="ARBA00022454"/>
    </source>
</evidence>
<dbReference type="AlphaFoldDB" id="A0A8J6FFM2"/>
<dbReference type="OrthoDB" id="7318948at2759"/>
<feature type="compositionally biased region" description="Basic residues" evidence="24">
    <location>
        <begin position="247"/>
        <end position="257"/>
    </location>
</feature>
<feature type="domain" description="Leucine-rich repeat and WD repeat-containing protein 1 LRR" evidence="25">
    <location>
        <begin position="9"/>
        <end position="201"/>
    </location>
</feature>
<evidence type="ECO:0000256" key="23">
    <source>
        <dbReference type="PROSITE-ProRule" id="PRU00221"/>
    </source>
</evidence>
<comment type="similarity">
    <text evidence="5">Belongs to the LRWD1 family.</text>
</comment>
<evidence type="ECO:0000256" key="24">
    <source>
        <dbReference type="SAM" id="MobiDB-lite"/>
    </source>
</evidence>
<dbReference type="InterPro" id="IPR003591">
    <property type="entry name" value="Leu-rich_rpt_typical-subtyp"/>
</dbReference>
<keyword evidence="15" id="KW-0779">Telomere</keyword>
<evidence type="ECO:0000256" key="18">
    <source>
        <dbReference type="ARBA" id="ARBA00023328"/>
    </source>
</evidence>
<dbReference type="InterPro" id="IPR001680">
    <property type="entry name" value="WD40_rpt"/>
</dbReference>
<reference evidence="27" key="1">
    <citation type="thesis" date="2020" institute="ProQuest LLC" country="789 East Eisenhower Parkway, Ann Arbor, MI, USA">
        <title>Comparative Genomics and Chromosome Evolution.</title>
        <authorList>
            <person name="Mudd A.B."/>
        </authorList>
    </citation>
    <scope>NUCLEOTIDE SEQUENCE</scope>
    <source>
        <strain evidence="27">HN-11 Male</strain>
        <tissue evidence="27">Kidney and liver</tissue>
    </source>
</reference>
<dbReference type="Pfam" id="PF23211">
    <property type="entry name" value="LRR_LRWD1"/>
    <property type="match status" value="1"/>
</dbReference>
<dbReference type="SUPFAM" id="SSF52058">
    <property type="entry name" value="L domain-like"/>
    <property type="match status" value="1"/>
</dbReference>
<protein>
    <recommendedName>
        <fullName evidence="6">Leucine-rich repeat and WD repeat-containing protein 1</fullName>
    </recommendedName>
    <alternativeName>
        <fullName evidence="22">ORC-associated protein</fullName>
    </alternativeName>
    <alternativeName>
        <fullName evidence="19">Origin recognition complex-associated protein</fullName>
    </alternativeName>
</protein>
<dbReference type="GO" id="GO:0003682">
    <property type="term" value="F:chromatin binding"/>
    <property type="evidence" value="ECO:0007669"/>
    <property type="project" value="TreeGrafter"/>
</dbReference>
<evidence type="ECO:0000256" key="6">
    <source>
        <dbReference type="ARBA" id="ARBA00015536"/>
    </source>
</evidence>
<feature type="compositionally biased region" description="Basic and acidic residues" evidence="24">
    <location>
        <begin position="211"/>
        <end position="230"/>
    </location>
</feature>
<evidence type="ECO:0000256" key="19">
    <source>
        <dbReference type="ARBA" id="ARBA00033046"/>
    </source>
</evidence>
<dbReference type="Pfam" id="PF23215">
    <property type="entry name" value="WD_LRWD1"/>
    <property type="match status" value="1"/>
</dbReference>
<dbReference type="Gene3D" id="3.80.10.10">
    <property type="entry name" value="Ribonuclease Inhibitor"/>
    <property type="match status" value="1"/>
</dbReference>
<keyword evidence="10" id="KW-0433">Leucine-rich repeat</keyword>
<dbReference type="GO" id="GO:0005664">
    <property type="term" value="C:nuclear origin of replication recognition complex"/>
    <property type="evidence" value="ECO:0007669"/>
    <property type="project" value="TreeGrafter"/>
</dbReference>
<feature type="region of interest" description="Disordered" evidence="24">
    <location>
        <begin position="323"/>
        <end position="371"/>
    </location>
</feature>
<dbReference type="InterPro" id="IPR015943">
    <property type="entry name" value="WD40/YVTN_repeat-like_dom_sf"/>
</dbReference>
<evidence type="ECO:0000256" key="21">
    <source>
        <dbReference type="ARBA" id="ARBA00063747"/>
    </source>
</evidence>
<evidence type="ECO:0000259" key="25">
    <source>
        <dbReference type="Pfam" id="PF23211"/>
    </source>
</evidence>
<feature type="domain" description="Leucine-rich repeat and WD repeat-containing protein 1 WD" evidence="26">
    <location>
        <begin position="370"/>
        <end position="753"/>
    </location>
</feature>
<organism evidence="27 28">
    <name type="scientific">Eleutherodactylus coqui</name>
    <name type="common">Puerto Rican coqui</name>
    <dbReference type="NCBI Taxonomy" id="57060"/>
    <lineage>
        <taxon>Eukaryota</taxon>
        <taxon>Metazoa</taxon>
        <taxon>Chordata</taxon>
        <taxon>Craniata</taxon>
        <taxon>Vertebrata</taxon>
        <taxon>Euteleostomi</taxon>
        <taxon>Amphibia</taxon>
        <taxon>Batrachia</taxon>
        <taxon>Anura</taxon>
        <taxon>Neobatrachia</taxon>
        <taxon>Hyloidea</taxon>
        <taxon>Eleutherodactylidae</taxon>
        <taxon>Eleutherodactylinae</taxon>
        <taxon>Eleutherodactylus</taxon>
        <taxon>Eleutherodactylus</taxon>
    </lineage>
</organism>
<keyword evidence="17" id="KW-0539">Nucleus</keyword>
<evidence type="ECO:0000313" key="28">
    <source>
        <dbReference type="Proteomes" id="UP000770717"/>
    </source>
</evidence>
<evidence type="ECO:0000256" key="1">
    <source>
        <dbReference type="ARBA" id="ARBA00004123"/>
    </source>
</evidence>
<feature type="region of interest" description="Disordered" evidence="24">
    <location>
        <begin position="211"/>
        <end position="257"/>
    </location>
</feature>
<feature type="repeat" description="WD" evidence="23">
    <location>
        <begin position="487"/>
        <end position="521"/>
    </location>
</feature>
<dbReference type="GO" id="GO:0000776">
    <property type="term" value="C:kinetochore"/>
    <property type="evidence" value="ECO:0007669"/>
    <property type="project" value="UniProtKB-KW"/>
</dbReference>
<gene>
    <name evidence="27" type="ORF">GDO78_008780</name>
</gene>
<dbReference type="Gene3D" id="2.130.10.10">
    <property type="entry name" value="YVTN repeat-like/Quinoprotein amine dehydrogenase"/>
    <property type="match status" value="1"/>
</dbReference>
<dbReference type="GO" id="GO:0006325">
    <property type="term" value="P:chromatin organization"/>
    <property type="evidence" value="ECO:0007669"/>
    <property type="project" value="UniProtKB-KW"/>
</dbReference>
<evidence type="ECO:0000256" key="13">
    <source>
        <dbReference type="ARBA" id="ARBA00022838"/>
    </source>
</evidence>
<proteinExistence type="inferred from homology"/>
<evidence type="ECO:0000256" key="11">
    <source>
        <dbReference type="ARBA" id="ARBA00022705"/>
    </source>
</evidence>
<dbReference type="InterPro" id="IPR032675">
    <property type="entry name" value="LRR_dom_sf"/>
</dbReference>
<evidence type="ECO:0000256" key="4">
    <source>
        <dbReference type="ARBA" id="ARBA00004629"/>
    </source>
</evidence>
<keyword evidence="13" id="KW-0995">Kinetochore</keyword>
<keyword evidence="7" id="KW-0158">Chromosome</keyword>
<evidence type="ECO:0000256" key="20">
    <source>
        <dbReference type="ARBA" id="ARBA00054144"/>
    </source>
</evidence>
<evidence type="ECO:0000256" key="5">
    <source>
        <dbReference type="ARBA" id="ARBA00007545"/>
    </source>
</evidence>
<evidence type="ECO:0000256" key="3">
    <source>
        <dbReference type="ARBA" id="ARBA00004574"/>
    </source>
</evidence>
<keyword evidence="18" id="KW-0137">Centromere</keyword>
<dbReference type="SUPFAM" id="SSF50978">
    <property type="entry name" value="WD40 repeat-like"/>
    <property type="match status" value="1"/>
</dbReference>
<dbReference type="FunFam" id="3.80.10.10:FF:000429">
    <property type="entry name" value="Leucine-rich repeat and WD repeat-containing protein 1"/>
    <property type="match status" value="1"/>
</dbReference>
<dbReference type="InterPro" id="IPR036322">
    <property type="entry name" value="WD40_repeat_dom_sf"/>
</dbReference>
<dbReference type="InterPro" id="IPR052489">
    <property type="entry name" value="LRWD1"/>
</dbReference>